<proteinExistence type="predicted"/>
<gene>
    <name evidence="1" type="ORF">EHQ58_07875</name>
</gene>
<protein>
    <submittedName>
        <fullName evidence="1">Uncharacterized protein</fullName>
    </submittedName>
</protein>
<dbReference type="OrthoDB" id="9855925at2"/>
<accession>A0A4R9K434</accession>
<reference evidence="1" key="1">
    <citation type="journal article" date="2019" name="PLoS Negl. Trop. Dis.">
        <title>Revisiting the worldwide diversity of Leptospira species in the environment.</title>
        <authorList>
            <person name="Vincent A.T."/>
            <person name="Schiettekatte O."/>
            <person name="Bourhy P."/>
            <person name="Veyrier F.J."/>
            <person name="Picardeau M."/>
        </authorList>
    </citation>
    <scope>NUCLEOTIDE SEQUENCE [LARGE SCALE GENOMIC DNA]</scope>
    <source>
        <strain evidence="1">201702476</strain>
    </source>
</reference>
<evidence type="ECO:0000313" key="2">
    <source>
        <dbReference type="Proteomes" id="UP000297693"/>
    </source>
</evidence>
<sequence>MGNKKQWNQVKQVKQVSRLVFTLKPTKVKPSGKLYSRKSKNLPGNLFTLLFPNQHTLHRS</sequence>
<dbReference type="AlphaFoldDB" id="A0A4R9K434"/>
<dbReference type="Proteomes" id="UP000297693">
    <property type="component" value="Unassembled WGS sequence"/>
</dbReference>
<comment type="caution">
    <text evidence="1">The sequence shown here is derived from an EMBL/GenBank/DDBJ whole genome shotgun (WGS) entry which is preliminary data.</text>
</comment>
<dbReference type="EMBL" id="RQGD01000023">
    <property type="protein sequence ID" value="TGL59654.1"/>
    <property type="molecule type" value="Genomic_DNA"/>
</dbReference>
<organism evidence="1 2">
    <name type="scientific">Leptospira ognonensis</name>
    <dbReference type="NCBI Taxonomy" id="2484945"/>
    <lineage>
        <taxon>Bacteria</taxon>
        <taxon>Pseudomonadati</taxon>
        <taxon>Spirochaetota</taxon>
        <taxon>Spirochaetia</taxon>
        <taxon>Leptospirales</taxon>
        <taxon>Leptospiraceae</taxon>
        <taxon>Leptospira</taxon>
    </lineage>
</organism>
<evidence type="ECO:0000313" key="1">
    <source>
        <dbReference type="EMBL" id="TGL59654.1"/>
    </source>
</evidence>
<name>A0A4R9K434_9LEPT</name>
<keyword evidence="2" id="KW-1185">Reference proteome</keyword>